<protein>
    <submittedName>
        <fullName evidence="9">MFS family permease</fullName>
    </submittedName>
</protein>
<evidence type="ECO:0000259" key="8">
    <source>
        <dbReference type="PROSITE" id="PS50850"/>
    </source>
</evidence>
<dbReference type="PROSITE" id="PS50850">
    <property type="entry name" value="MFS"/>
    <property type="match status" value="1"/>
</dbReference>
<accession>A0ABT9WW11</accession>
<evidence type="ECO:0000313" key="10">
    <source>
        <dbReference type="Proteomes" id="UP001223586"/>
    </source>
</evidence>
<evidence type="ECO:0000256" key="3">
    <source>
        <dbReference type="ARBA" id="ARBA00022475"/>
    </source>
</evidence>
<feature type="transmembrane region" description="Helical" evidence="7">
    <location>
        <begin position="142"/>
        <end position="159"/>
    </location>
</feature>
<dbReference type="Gene3D" id="1.20.1250.20">
    <property type="entry name" value="MFS general substrate transporter like domains"/>
    <property type="match status" value="2"/>
</dbReference>
<dbReference type="CDD" id="cd06173">
    <property type="entry name" value="MFS_MefA_like"/>
    <property type="match status" value="1"/>
</dbReference>
<feature type="transmembrane region" description="Helical" evidence="7">
    <location>
        <begin position="71"/>
        <end position="93"/>
    </location>
</feature>
<keyword evidence="5 7" id="KW-1133">Transmembrane helix</keyword>
<proteinExistence type="predicted"/>
<comment type="subcellular location">
    <subcellularLocation>
        <location evidence="1">Cell membrane</location>
        <topology evidence="1">Multi-pass membrane protein</topology>
    </subcellularLocation>
</comment>
<dbReference type="Proteomes" id="UP001223586">
    <property type="component" value="Unassembled WGS sequence"/>
</dbReference>
<feature type="transmembrane region" description="Helical" evidence="7">
    <location>
        <begin position="261"/>
        <end position="278"/>
    </location>
</feature>
<feature type="domain" description="Major facilitator superfamily (MFS) profile" evidence="8">
    <location>
        <begin position="6"/>
        <end position="399"/>
    </location>
</feature>
<dbReference type="EMBL" id="JAUSTT010000023">
    <property type="protein sequence ID" value="MDQ0177490.1"/>
    <property type="molecule type" value="Genomic_DNA"/>
</dbReference>
<dbReference type="Pfam" id="PF07690">
    <property type="entry name" value="MFS_1"/>
    <property type="match status" value="2"/>
</dbReference>
<keyword evidence="2" id="KW-0813">Transport</keyword>
<evidence type="ECO:0000256" key="5">
    <source>
        <dbReference type="ARBA" id="ARBA00022989"/>
    </source>
</evidence>
<keyword evidence="10" id="KW-1185">Reference proteome</keyword>
<evidence type="ECO:0000256" key="1">
    <source>
        <dbReference type="ARBA" id="ARBA00004651"/>
    </source>
</evidence>
<feature type="transmembrane region" description="Helical" evidence="7">
    <location>
        <begin position="219"/>
        <end position="241"/>
    </location>
</feature>
<keyword evidence="3" id="KW-1003">Cell membrane</keyword>
<evidence type="ECO:0000256" key="4">
    <source>
        <dbReference type="ARBA" id="ARBA00022692"/>
    </source>
</evidence>
<evidence type="ECO:0000256" key="7">
    <source>
        <dbReference type="SAM" id="Phobius"/>
    </source>
</evidence>
<organism evidence="9 10">
    <name type="scientific">Bacillus chungangensis</name>
    <dbReference type="NCBI Taxonomy" id="587633"/>
    <lineage>
        <taxon>Bacteria</taxon>
        <taxon>Bacillati</taxon>
        <taxon>Bacillota</taxon>
        <taxon>Bacilli</taxon>
        <taxon>Bacillales</taxon>
        <taxon>Bacillaceae</taxon>
        <taxon>Bacillus</taxon>
    </lineage>
</organism>
<keyword evidence="6 7" id="KW-0472">Membrane</keyword>
<sequence>MNVRKKLFLLFSANIISSVGSGITSFAVPWLIINMDNGEQLYGYLFLGVTIFVFFLTPYLGVLIDRYSRKNILLLCESIGALTFASVLGFYFTTGEISFPMLIILTIVSSLYIAVQIPALLAFTQEIFEQKDYNKVNSAMEVQSQSATFISAGLVALLIGKIDIWIIFVLDIGSFMIAFFILLFVPYKHSFKKESTAMKQDRQFIKDIMLTLSFMKKNVALMLFLLCTLVPSIMVLVGNYVNPVFVYKDLGSKPDVQGYSSVIYAISAMLGGVVASFLSTKFGNYVSVFITYTIYLIGLIGIFVFPFLAPFLILRTFAGIGNAGSRVLRKNIMMDLIPNHIIGRVNSFMTSLSLLTQSLLVGFFSLSIGKTGARMSFVFMSVIMVVALFIMFLSRMKMSTPKKQDGLPTSKNEHIKSI</sequence>
<feature type="transmembrane region" description="Helical" evidence="7">
    <location>
        <begin position="7"/>
        <end position="32"/>
    </location>
</feature>
<name>A0ABT9WW11_9BACI</name>
<comment type="caution">
    <text evidence="9">The sequence shown here is derived from an EMBL/GenBank/DDBJ whole genome shotgun (WGS) entry which is preliminary data.</text>
</comment>
<feature type="transmembrane region" description="Helical" evidence="7">
    <location>
        <begin position="375"/>
        <end position="393"/>
    </location>
</feature>
<feature type="transmembrane region" description="Helical" evidence="7">
    <location>
        <begin position="285"/>
        <end position="305"/>
    </location>
</feature>
<dbReference type="SUPFAM" id="SSF103473">
    <property type="entry name" value="MFS general substrate transporter"/>
    <property type="match status" value="1"/>
</dbReference>
<keyword evidence="4 7" id="KW-0812">Transmembrane</keyword>
<evidence type="ECO:0000256" key="6">
    <source>
        <dbReference type="ARBA" id="ARBA00023136"/>
    </source>
</evidence>
<evidence type="ECO:0000313" key="9">
    <source>
        <dbReference type="EMBL" id="MDQ0177490.1"/>
    </source>
</evidence>
<dbReference type="InterPro" id="IPR020846">
    <property type="entry name" value="MFS_dom"/>
</dbReference>
<dbReference type="PANTHER" id="PTHR23513">
    <property type="entry name" value="INTEGRAL MEMBRANE EFFLUX PROTEIN-RELATED"/>
    <property type="match status" value="1"/>
</dbReference>
<dbReference type="PANTHER" id="PTHR23513:SF11">
    <property type="entry name" value="STAPHYLOFERRIN A TRANSPORTER"/>
    <property type="match status" value="1"/>
</dbReference>
<dbReference type="InterPro" id="IPR036259">
    <property type="entry name" value="MFS_trans_sf"/>
</dbReference>
<gene>
    <name evidence="9" type="ORF">J2S08_003370</name>
</gene>
<feature type="transmembrane region" description="Helical" evidence="7">
    <location>
        <begin position="44"/>
        <end position="64"/>
    </location>
</feature>
<dbReference type="RefSeq" id="WP_307231524.1">
    <property type="nucleotide sequence ID" value="NZ_JAUSTT010000023.1"/>
</dbReference>
<feature type="transmembrane region" description="Helical" evidence="7">
    <location>
        <begin position="165"/>
        <end position="185"/>
    </location>
</feature>
<reference evidence="9 10" key="1">
    <citation type="submission" date="2023-07" db="EMBL/GenBank/DDBJ databases">
        <title>Genomic Encyclopedia of Type Strains, Phase IV (KMG-IV): sequencing the most valuable type-strain genomes for metagenomic binning, comparative biology and taxonomic classification.</title>
        <authorList>
            <person name="Goeker M."/>
        </authorList>
    </citation>
    <scope>NUCLEOTIDE SEQUENCE [LARGE SCALE GENOMIC DNA]</scope>
    <source>
        <strain evidence="9 10">DSM 23837</strain>
    </source>
</reference>
<dbReference type="InterPro" id="IPR011701">
    <property type="entry name" value="MFS"/>
</dbReference>
<evidence type="ECO:0000256" key="2">
    <source>
        <dbReference type="ARBA" id="ARBA00022448"/>
    </source>
</evidence>
<feature type="transmembrane region" description="Helical" evidence="7">
    <location>
        <begin position="99"/>
        <end position="121"/>
    </location>
</feature>